<reference evidence="5 6" key="1">
    <citation type="submission" date="2015-07" db="EMBL/GenBank/DDBJ databases">
        <title>Lactobacillus korensis/26-25/ whole genome sequencing.</title>
        <authorList>
            <person name="Kim M.K."/>
            <person name="Im W.-T."/>
            <person name="Srinivasan S."/>
            <person name="Lee J.-J."/>
        </authorList>
    </citation>
    <scope>NUCLEOTIDE SEQUENCE [LARGE SCALE GENOMIC DNA]</scope>
    <source>
        <strain evidence="5 6">26-25</strain>
    </source>
</reference>
<evidence type="ECO:0000256" key="3">
    <source>
        <dbReference type="ARBA" id="ARBA00022777"/>
    </source>
</evidence>
<dbReference type="Gene3D" id="3.40.1190.20">
    <property type="match status" value="1"/>
</dbReference>
<organism evidence="5 6">
    <name type="scientific">Levilactobacillus koreensis</name>
    <dbReference type="NCBI Taxonomy" id="637971"/>
    <lineage>
        <taxon>Bacteria</taxon>
        <taxon>Bacillati</taxon>
        <taxon>Bacillota</taxon>
        <taxon>Bacilli</taxon>
        <taxon>Lactobacillales</taxon>
        <taxon>Lactobacillaceae</taxon>
        <taxon>Levilactobacillus</taxon>
    </lineage>
</organism>
<comment type="similarity">
    <text evidence="1">Belongs to the carbohydrate kinase PfkB family.</text>
</comment>
<evidence type="ECO:0000313" key="6">
    <source>
        <dbReference type="Proteomes" id="UP000036000"/>
    </source>
</evidence>
<dbReference type="CDD" id="cd01166">
    <property type="entry name" value="KdgK"/>
    <property type="match status" value="1"/>
</dbReference>
<accession>A0AAC8UV97</accession>
<evidence type="ECO:0000256" key="2">
    <source>
        <dbReference type="ARBA" id="ARBA00022679"/>
    </source>
</evidence>
<sequence>MAEFLTIGEPMAVFAAENVDATLVDAANFQKYLAGAELNVAIGISRLGHSTEYASSVGTDPFGKYIIKAVSDAGVGTKYLDSNPDFWTGFYLKQRVSHGDPQTYYFRKNSAAANFNSGNLDKIDFDGLKIAHLSGIFAALSDNDLAVLKDLNQRLIQHNVTVTFDPNLRPALWSSQERMVAVTNELAKQANVVMPGINEGEILMGSRDPEKIADFYLQQSELTQTVIVKLGPDGALIKQKDGSQEVVSGFRVDQVVDTVGAGDGFAVGFISGLLEGKTLREAVKRGCAIGALAVMSPGDNDGYPTPTQLADFYKQQAALS</sequence>
<dbReference type="InterPro" id="IPR002173">
    <property type="entry name" value="Carboh/pur_kinase_PfkB_CS"/>
</dbReference>
<proteinExistence type="inferred from homology"/>
<dbReference type="PANTHER" id="PTHR43320:SF2">
    <property type="entry name" value="2-DEHYDRO-3-DEOXYGLUCONOKINASE_2-DEHYDRO-3-DEOXYGALACTONOKINASE"/>
    <property type="match status" value="1"/>
</dbReference>
<dbReference type="AlphaFoldDB" id="A0AAC8UV97"/>
<gene>
    <name evidence="5" type="ORF">ABN16_07705</name>
</gene>
<dbReference type="InterPro" id="IPR011611">
    <property type="entry name" value="PfkB_dom"/>
</dbReference>
<evidence type="ECO:0000313" key="5">
    <source>
        <dbReference type="EMBL" id="AKP64893.1"/>
    </source>
</evidence>
<dbReference type="Proteomes" id="UP000036000">
    <property type="component" value="Chromosome"/>
</dbReference>
<protein>
    <submittedName>
        <fullName evidence="5">2-dehydro-3-deoxygluconokinase</fullName>
    </submittedName>
</protein>
<name>A0AAC8UV97_9LACO</name>
<dbReference type="Pfam" id="PF00294">
    <property type="entry name" value="PfkB"/>
    <property type="match status" value="1"/>
</dbReference>
<dbReference type="EMBL" id="CP012033">
    <property type="protein sequence ID" value="AKP64893.1"/>
    <property type="molecule type" value="Genomic_DNA"/>
</dbReference>
<evidence type="ECO:0000256" key="1">
    <source>
        <dbReference type="ARBA" id="ARBA00010688"/>
    </source>
</evidence>
<feature type="domain" description="Carbohydrate kinase PfkB" evidence="4">
    <location>
        <begin position="5"/>
        <end position="305"/>
    </location>
</feature>
<keyword evidence="6" id="KW-1185">Reference proteome</keyword>
<dbReference type="KEGG" id="lko:ABN16_07705"/>
<keyword evidence="2" id="KW-0808">Transferase</keyword>
<keyword evidence="3" id="KW-0418">Kinase</keyword>
<dbReference type="InterPro" id="IPR029056">
    <property type="entry name" value="Ribokinase-like"/>
</dbReference>
<dbReference type="PROSITE" id="PS00584">
    <property type="entry name" value="PFKB_KINASES_2"/>
    <property type="match status" value="1"/>
</dbReference>
<dbReference type="InterPro" id="IPR052700">
    <property type="entry name" value="Carb_kinase_PfkB-like"/>
</dbReference>
<dbReference type="GO" id="GO:0016301">
    <property type="term" value="F:kinase activity"/>
    <property type="evidence" value="ECO:0007669"/>
    <property type="project" value="UniProtKB-KW"/>
</dbReference>
<dbReference type="PANTHER" id="PTHR43320">
    <property type="entry name" value="SUGAR KINASE"/>
    <property type="match status" value="1"/>
</dbReference>
<dbReference type="SUPFAM" id="SSF53613">
    <property type="entry name" value="Ribokinase-like"/>
    <property type="match status" value="1"/>
</dbReference>
<dbReference type="RefSeq" id="WP_048734600.1">
    <property type="nucleotide sequence ID" value="NZ_CP012033.1"/>
</dbReference>
<evidence type="ECO:0000259" key="4">
    <source>
        <dbReference type="Pfam" id="PF00294"/>
    </source>
</evidence>